<protein>
    <submittedName>
        <fullName evidence="4">Uncharacterized protein</fullName>
    </submittedName>
</protein>
<evidence type="ECO:0000256" key="1">
    <source>
        <dbReference type="ARBA" id="ARBA00022614"/>
    </source>
</evidence>
<gene>
    <name evidence="4" type="ORF">RI129_009598</name>
</gene>
<organism evidence="4 5">
    <name type="scientific">Pyrocoelia pectoralis</name>
    <dbReference type="NCBI Taxonomy" id="417401"/>
    <lineage>
        <taxon>Eukaryota</taxon>
        <taxon>Metazoa</taxon>
        <taxon>Ecdysozoa</taxon>
        <taxon>Arthropoda</taxon>
        <taxon>Hexapoda</taxon>
        <taxon>Insecta</taxon>
        <taxon>Pterygota</taxon>
        <taxon>Neoptera</taxon>
        <taxon>Endopterygota</taxon>
        <taxon>Coleoptera</taxon>
        <taxon>Polyphaga</taxon>
        <taxon>Elateriformia</taxon>
        <taxon>Elateroidea</taxon>
        <taxon>Lampyridae</taxon>
        <taxon>Lampyrinae</taxon>
        <taxon>Pyrocoelia</taxon>
    </lineage>
</organism>
<dbReference type="Pfam" id="PF13855">
    <property type="entry name" value="LRR_8"/>
    <property type="match status" value="1"/>
</dbReference>
<sequence>MLKLVFILISLCIVLSHSKVCKKKSFSRISVWIQEENRERYQIINGCITSDNLRYNSDALKKVRVSNQNFSTLKKGAVANISANFTLQISHNPNFTTIMEEAFLDLPNVFEVDLNDNMIDWIETNTFSNQLFLAAIDLSKNQLEILLHQTFYNVPNLEIIDFSGNKFQFFDQYWFYNATRLSMMLLHHNRISSIPRASFITLPSLTDIDFENNQISYIHKLAFEGLQSLQSLDLEKNKLKSIELDFFQTPNLNFLGIGENEITYISDQTLSGLQTSLRSLWIHFNPWQCSCIQKVLNWGALYNINVSFKCNNTSLFCVVPKVSENECTELTEEDFHSNCLKEFKGICQKLHS</sequence>
<dbReference type="PANTHER" id="PTHR24366">
    <property type="entry name" value="IG(IMMUNOGLOBULIN) AND LRR(LEUCINE RICH REPEAT) DOMAINS"/>
    <property type="match status" value="1"/>
</dbReference>
<keyword evidence="5" id="KW-1185">Reference proteome</keyword>
<comment type="caution">
    <text evidence="4">The sequence shown here is derived from an EMBL/GenBank/DDBJ whole genome shotgun (WGS) entry which is preliminary data.</text>
</comment>
<dbReference type="InterPro" id="IPR001611">
    <property type="entry name" value="Leu-rich_rpt"/>
</dbReference>
<dbReference type="SMART" id="SM00369">
    <property type="entry name" value="LRR_TYP"/>
    <property type="match status" value="6"/>
</dbReference>
<feature type="chain" id="PRO_5042975631" evidence="3">
    <location>
        <begin position="19"/>
        <end position="352"/>
    </location>
</feature>
<dbReference type="InterPro" id="IPR032675">
    <property type="entry name" value="LRR_dom_sf"/>
</dbReference>
<evidence type="ECO:0000313" key="5">
    <source>
        <dbReference type="Proteomes" id="UP001329430"/>
    </source>
</evidence>
<keyword evidence="3" id="KW-0732">Signal</keyword>
<dbReference type="EMBL" id="JAVRBK010000007">
    <property type="protein sequence ID" value="KAK5641051.1"/>
    <property type="molecule type" value="Genomic_DNA"/>
</dbReference>
<evidence type="ECO:0000313" key="4">
    <source>
        <dbReference type="EMBL" id="KAK5641051.1"/>
    </source>
</evidence>
<accession>A0AAN7V8T3</accession>
<name>A0AAN7V8T3_9COLE</name>
<dbReference type="SUPFAM" id="SSF52058">
    <property type="entry name" value="L domain-like"/>
    <property type="match status" value="1"/>
</dbReference>
<dbReference type="PROSITE" id="PS51450">
    <property type="entry name" value="LRR"/>
    <property type="match status" value="1"/>
</dbReference>
<reference evidence="4 5" key="1">
    <citation type="journal article" date="2024" name="Insects">
        <title>An Improved Chromosome-Level Genome Assembly of the Firefly Pyrocoelia pectoralis.</title>
        <authorList>
            <person name="Fu X."/>
            <person name="Meyer-Rochow V.B."/>
            <person name="Ballantyne L."/>
            <person name="Zhu X."/>
        </authorList>
    </citation>
    <scope>NUCLEOTIDE SEQUENCE [LARGE SCALE GENOMIC DNA]</scope>
    <source>
        <strain evidence="4">XCY_ONT2</strain>
    </source>
</reference>
<feature type="signal peptide" evidence="3">
    <location>
        <begin position="1"/>
        <end position="18"/>
    </location>
</feature>
<keyword evidence="1" id="KW-0433">Leucine-rich repeat</keyword>
<dbReference type="Proteomes" id="UP001329430">
    <property type="component" value="Chromosome 7"/>
</dbReference>
<dbReference type="PANTHER" id="PTHR24366:SF96">
    <property type="entry name" value="LEUCINE RICH REPEAT CONTAINING 53"/>
    <property type="match status" value="1"/>
</dbReference>
<dbReference type="Gene3D" id="3.80.10.10">
    <property type="entry name" value="Ribonuclease Inhibitor"/>
    <property type="match status" value="3"/>
</dbReference>
<evidence type="ECO:0000256" key="3">
    <source>
        <dbReference type="SAM" id="SignalP"/>
    </source>
</evidence>
<dbReference type="InterPro" id="IPR003591">
    <property type="entry name" value="Leu-rich_rpt_typical-subtyp"/>
</dbReference>
<dbReference type="AlphaFoldDB" id="A0AAN7V8T3"/>
<keyword evidence="2" id="KW-0677">Repeat</keyword>
<proteinExistence type="predicted"/>
<evidence type="ECO:0000256" key="2">
    <source>
        <dbReference type="ARBA" id="ARBA00022737"/>
    </source>
</evidence>